<dbReference type="STRING" id="1300341.I595_3706"/>
<dbReference type="Pfam" id="PF04326">
    <property type="entry name" value="SLFN_AlbA_2"/>
    <property type="match status" value="1"/>
</dbReference>
<dbReference type="EMBL" id="LDJX01000013">
    <property type="protein sequence ID" value="KPM30229.1"/>
    <property type="molecule type" value="Genomic_DNA"/>
</dbReference>
<dbReference type="InterPro" id="IPR038461">
    <property type="entry name" value="Schlafen_AlbA_2_dom_sf"/>
</dbReference>
<accession>A0A0P7AV37</accession>
<protein>
    <submittedName>
        <fullName evidence="2">Putative transcriptional regulator</fullName>
    </submittedName>
</protein>
<evidence type="ECO:0000313" key="2">
    <source>
        <dbReference type="EMBL" id="KPM30229.1"/>
    </source>
</evidence>
<dbReference type="OrthoDB" id="9807907at2"/>
<dbReference type="InterPro" id="IPR007421">
    <property type="entry name" value="Schlafen_AlbA_2_dom"/>
</dbReference>
<sequence length="323" mass="37670">MKCTFELNSRGFIKQRESFDLEFKQAFHFGDSLAEYMRSIVGMANNKGGEIIFGIKDKPRELKGLQNEKFEECDPNKINQFVSQYFSHEVMWNMETHEIHGLKFGRLWVEEAPQKPIVCSKTYKNILREAAIYYRYRGETKEICYPELAQILLNEREKEKRLWLNHVEKIGQVGPQNIHLIDTFNGEIHTGKGKILLDKSIADKLKFIKEGEFSETQGAPTLKLVGEVTGIVDTSTAPKSDVLYPYRFGDLKDKFNINNFQFQAVLWKLEVKGNPRYHTEISTSRTSSTHKYSKEFSSRLKAIIERYPNWVKDTTEEYKKNGR</sequence>
<gene>
    <name evidence="2" type="ORF">I595_3706</name>
</gene>
<reference evidence="2 3" key="1">
    <citation type="submission" date="2015-09" db="EMBL/GenBank/DDBJ databases">
        <title>Genome sequence of the marine flavobacterium Croceitalea dokdonensis DOKDO 023 that contains proton- and sodium-pumping rhodopsins.</title>
        <authorList>
            <person name="Kwon S.-K."/>
            <person name="Lee H.K."/>
            <person name="Kwak M.-J."/>
            <person name="Kim J.F."/>
        </authorList>
    </citation>
    <scope>NUCLEOTIDE SEQUENCE [LARGE SCALE GENOMIC DNA]</scope>
    <source>
        <strain evidence="2 3">DOKDO 023</strain>
    </source>
</reference>
<dbReference type="PANTHER" id="PTHR30595:SF6">
    <property type="entry name" value="SCHLAFEN ALBA-2 DOMAIN-CONTAINING PROTEIN"/>
    <property type="match status" value="1"/>
</dbReference>
<dbReference type="PANTHER" id="PTHR30595">
    <property type="entry name" value="GLPR-RELATED TRANSCRIPTIONAL REPRESSOR"/>
    <property type="match status" value="1"/>
</dbReference>
<keyword evidence="3" id="KW-1185">Reference proteome</keyword>
<dbReference type="AlphaFoldDB" id="A0A0P7AV37"/>
<evidence type="ECO:0000313" key="3">
    <source>
        <dbReference type="Proteomes" id="UP000050280"/>
    </source>
</evidence>
<feature type="domain" description="Schlafen AlbA-2" evidence="1">
    <location>
        <begin position="17"/>
        <end position="142"/>
    </location>
</feature>
<dbReference type="Gene3D" id="3.30.950.30">
    <property type="entry name" value="Schlafen, AAA domain"/>
    <property type="match status" value="1"/>
</dbReference>
<proteinExistence type="predicted"/>
<comment type="caution">
    <text evidence="2">The sequence shown here is derived from an EMBL/GenBank/DDBJ whole genome shotgun (WGS) entry which is preliminary data.</text>
</comment>
<evidence type="ECO:0000259" key="1">
    <source>
        <dbReference type="Pfam" id="PF04326"/>
    </source>
</evidence>
<dbReference type="RefSeq" id="WP_054560630.1">
    <property type="nucleotide sequence ID" value="NZ_LDJX01000013.1"/>
</dbReference>
<name>A0A0P7AV37_9FLAO</name>
<organism evidence="2 3">
    <name type="scientific">Croceitalea dokdonensis DOKDO 023</name>
    <dbReference type="NCBI Taxonomy" id="1300341"/>
    <lineage>
        <taxon>Bacteria</taxon>
        <taxon>Pseudomonadati</taxon>
        <taxon>Bacteroidota</taxon>
        <taxon>Flavobacteriia</taxon>
        <taxon>Flavobacteriales</taxon>
        <taxon>Flavobacteriaceae</taxon>
        <taxon>Croceitalea</taxon>
    </lineage>
</organism>
<dbReference type="Proteomes" id="UP000050280">
    <property type="component" value="Unassembled WGS sequence"/>
</dbReference>